<evidence type="ECO:0000313" key="1">
    <source>
        <dbReference type="EMBL" id="AEW93006.1"/>
    </source>
</evidence>
<dbReference type="EMBL" id="CP003219">
    <property type="protein sequence ID" value="AEW93006.1"/>
    <property type="molecule type" value="Genomic_DNA"/>
</dbReference>
<sequence length="40" mass="4736">MRGELVSRSAIYEWHRDYWNGWLRIKPRTVHCCSDAANSA</sequence>
<proteinExistence type="predicted"/>
<dbReference type="STRING" id="1003195.SCATT_06350"/>
<reference evidence="2" key="1">
    <citation type="submission" date="2011-12" db="EMBL/GenBank/DDBJ databases">
        <title>Complete genome sequence of Streptomyces cattleya strain DSM 46488.</title>
        <authorList>
            <person name="Ou H.-Y."/>
            <person name="Li P."/>
            <person name="Zhao C."/>
            <person name="O'Hagan D."/>
            <person name="Deng Z."/>
        </authorList>
    </citation>
    <scope>NUCLEOTIDE SEQUENCE [LARGE SCALE GENOMIC DNA]</scope>
    <source>
        <strain evidence="2">ATCC 35852 / DSM 46488 / JCM 4925 / NBRC 14057 / NRRL 8057</strain>
    </source>
</reference>
<keyword evidence="2" id="KW-1185">Reference proteome</keyword>
<gene>
    <name evidence="1" type="ordered locus">SCATT_06350</name>
</gene>
<dbReference type="Proteomes" id="UP000007842">
    <property type="component" value="Chromosome"/>
</dbReference>
<dbReference type="HOGENOM" id="CLU_3296984_0_0_11"/>
<protein>
    <submittedName>
        <fullName evidence="1">Uncharacterized protein</fullName>
    </submittedName>
</protein>
<organism evidence="1 2">
    <name type="scientific">Streptantibioticus cattleyicolor (strain ATCC 35852 / DSM 46488 / JCM 4925 / NBRC 14057 / NRRL 8057)</name>
    <name type="common">Streptomyces cattleya</name>
    <dbReference type="NCBI Taxonomy" id="1003195"/>
    <lineage>
        <taxon>Bacteria</taxon>
        <taxon>Bacillati</taxon>
        <taxon>Actinomycetota</taxon>
        <taxon>Actinomycetes</taxon>
        <taxon>Kitasatosporales</taxon>
        <taxon>Streptomycetaceae</taxon>
        <taxon>Streptantibioticus</taxon>
    </lineage>
</organism>
<evidence type="ECO:0000313" key="2">
    <source>
        <dbReference type="Proteomes" id="UP000007842"/>
    </source>
</evidence>
<name>G8WTC3_STREN</name>
<dbReference type="PATRIC" id="fig|1003195.29.peg.635"/>
<accession>G8WTC3</accession>
<dbReference type="AlphaFoldDB" id="G8WTC3"/>
<dbReference type="KEGG" id="scy:SCATT_06350"/>